<accession>A0ABS5RSP9</accession>
<organism evidence="6 7">
    <name type="scientific">Mycolicibacter acidiphilus</name>
    <dbReference type="NCBI Taxonomy" id="2835306"/>
    <lineage>
        <taxon>Bacteria</taxon>
        <taxon>Bacillati</taxon>
        <taxon>Actinomycetota</taxon>
        <taxon>Actinomycetes</taxon>
        <taxon>Mycobacteriales</taxon>
        <taxon>Mycobacteriaceae</taxon>
        <taxon>Mycolicibacter</taxon>
    </lineage>
</organism>
<dbReference type="InterPro" id="IPR027417">
    <property type="entry name" value="P-loop_NTPase"/>
</dbReference>
<protein>
    <submittedName>
        <fullName evidence="6">Type VII secretion protein EccCb</fullName>
    </submittedName>
</protein>
<dbReference type="Gene3D" id="3.40.50.300">
    <property type="entry name" value="P-loop containing nucleotide triphosphate hydrolases"/>
    <property type="match status" value="3"/>
</dbReference>
<feature type="domain" description="FtsK" evidence="5">
    <location>
        <begin position="99"/>
        <end position="300"/>
    </location>
</feature>
<feature type="binding site" evidence="4">
    <location>
        <begin position="781"/>
        <end position="788"/>
    </location>
    <ligand>
        <name>ATP</name>
        <dbReference type="ChEBI" id="CHEBI:30616"/>
    </ligand>
</feature>
<dbReference type="SMART" id="SM00382">
    <property type="entry name" value="AAA"/>
    <property type="match status" value="3"/>
</dbReference>
<feature type="domain" description="FtsK" evidence="5">
    <location>
        <begin position="467"/>
        <end position="660"/>
    </location>
</feature>
<dbReference type="Proteomes" id="UP001519535">
    <property type="component" value="Unassembled WGS sequence"/>
</dbReference>
<keyword evidence="2 4" id="KW-0547">Nucleotide-binding</keyword>
<dbReference type="PANTHER" id="PTHR22683:SF1">
    <property type="entry name" value="TYPE VII SECRETION SYSTEM PROTEIN ESSC"/>
    <property type="match status" value="1"/>
</dbReference>
<dbReference type="InterPro" id="IPR050206">
    <property type="entry name" value="FtsK/SpoIIIE/SftA"/>
</dbReference>
<feature type="binding site" evidence="4">
    <location>
        <begin position="486"/>
        <end position="493"/>
    </location>
    <ligand>
        <name>ATP</name>
        <dbReference type="ChEBI" id="CHEBI:30616"/>
    </ligand>
</feature>
<dbReference type="RefSeq" id="WP_214094832.1">
    <property type="nucleotide sequence ID" value="NZ_JAHCLR010000070.1"/>
</dbReference>
<evidence type="ECO:0000313" key="7">
    <source>
        <dbReference type="Proteomes" id="UP001519535"/>
    </source>
</evidence>
<dbReference type="CDD" id="cd00267">
    <property type="entry name" value="ABC_ATPase"/>
    <property type="match status" value="1"/>
</dbReference>
<evidence type="ECO:0000256" key="1">
    <source>
        <dbReference type="ARBA" id="ARBA00022737"/>
    </source>
</evidence>
<gene>
    <name evidence="6" type="primary">eccCb</name>
    <name evidence="6" type="ORF">KIH27_20585</name>
</gene>
<dbReference type="EMBL" id="JAHCLR010000070">
    <property type="protein sequence ID" value="MBS9535984.1"/>
    <property type="molecule type" value="Genomic_DNA"/>
</dbReference>
<keyword evidence="3 4" id="KW-0067">ATP-binding</keyword>
<feature type="domain" description="FtsK" evidence="5">
    <location>
        <begin position="764"/>
        <end position="950"/>
    </location>
</feature>
<comment type="caution">
    <text evidence="6">The sequence shown here is derived from an EMBL/GenBank/DDBJ whole genome shotgun (WGS) entry which is preliminary data.</text>
</comment>
<dbReference type="InterPro" id="IPR023837">
    <property type="entry name" value="EccCb-like_Actinobacteria"/>
</dbReference>
<proteinExistence type="predicted"/>
<feature type="binding site" evidence="4">
    <location>
        <begin position="123"/>
        <end position="130"/>
    </location>
    <ligand>
        <name>ATP</name>
        <dbReference type="ChEBI" id="CHEBI:30616"/>
    </ligand>
</feature>
<dbReference type="PROSITE" id="PS50901">
    <property type="entry name" value="FTSK"/>
    <property type="match status" value="3"/>
</dbReference>
<dbReference type="InterPro" id="IPR002543">
    <property type="entry name" value="FtsK_dom"/>
</dbReference>
<dbReference type="SUPFAM" id="SSF52540">
    <property type="entry name" value="P-loop containing nucleoside triphosphate hydrolases"/>
    <property type="match status" value="3"/>
</dbReference>
<dbReference type="NCBIfam" id="TIGR03925">
    <property type="entry name" value="T7SS_EccC_b"/>
    <property type="match status" value="1"/>
</dbReference>
<evidence type="ECO:0000256" key="3">
    <source>
        <dbReference type="ARBA" id="ARBA00022840"/>
    </source>
</evidence>
<dbReference type="Pfam" id="PF01580">
    <property type="entry name" value="FtsK_SpoIIIE"/>
    <property type="match status" value="3"/>
</dbReference>
<evidence type="ECO:0000313" key="6">
    <source>
        <dbReference type="EMBL" id="MBS9535984.1"/>
    </source>
</evidence>
<evidence type="ECO:0000256" key="2">
    <source>
        <dbReference type="ARBA" id="ARBA00022741"/>
    </source>
</evidence>
<reference evidence="6 7" key="1">
    <citation type="submission" date="2021-05" db="EMBL/GenBank/DDBJ databases">
        <title>Mycobacterium acidophilum sp. nov., an extremely acid-tolerant member of the genus Mycobacterium.</title>
        <authorList>
            <person name="Xia J."/>
        </authorList>
    </citation>
    <scope>NUCLEOTIDE SEQUENCE [LARGE SCALE GENOMIC DNA]</scope>
    <source>
        <strain evidence="6 7">M1</strain>
    </source>
</reference>
<keyword evidence="7" id="KW-1185">Reference proteome</keyword>
<dbReference type="PANTHER" id="PTHR22683">
    <property type="entry name" value="SPORULATION PROTEIN RELATED"/>
    <property type="match status" value="1"/>
</dbReference>
<name>A0ABS5RSP9_9MYCO</name>
<evidence type="ECO:0000259" key="5">
    <source>
        <dbReference type="PROSITE" id="PS50901"/>
    </source>
</evidence>
<dbReference type="InterPro" id="IPR003593">
    <property type="entry name" value="AAA+_ATPase"/>
</dbReference>
<evidence type="ECO:0000256" key="4">
    <source>
        <dbReference type="PROSITE-ProRule" id="PRU00289"/>
    </source>
</evidence>
<keyword evidence="1" id="KW-0677">Repeat</keyword>
<sequence length="997" mass="107351">MVEVAASVAKGLGFAATPDVMSLAEAEVLARALARFEVSDDAALLLANRAADARAGQDFLDTFDIEDARTWHPELLWSKMTSTSPERLRIPLGKNPHTGKLVWLDLKEFADHNGQGPHGMMTGYTGSGKSETLTTFVLGLAMLHSPAQVQLLLGDFKGESAMRVLAPLPHVQGLVSNLEASVHMLDRLEEAVQGEVLRREELVKAAGYGSVRDYERARATTQPGLEPIGALVVVLDEFSELLRMRPSTAEVFDTVGRVGRALWIHILNASQRVEIGKMQGLIAQQTYSIGLKVKDNGASRAAIGTNRAYEDLKGAPAGSGFLVVDDDHYRFRSFYVSAPFIAPVAGGAQRRETEGQIIDAHRFTAAVHPLPLDIAVKEDEAPVAAQPVDDVTVDSKKVVEVLVDRMVGVADQYPLPHRLWLPPLEEIDQIGVDEMAEEFWGRDWREVTDNSGLVVPIGRIDEPFKHTQALTTVDLSGAGGNVAVMGATQSGKSTVLRTLMMMLAVSHSPARVQFYAVDLGGGKLSSVEGLPHVCGIARQGDEEKIRRIFAEVERLLKFRTKQWGLAGIDLTEFRARKFRGKAGEVPDDGHGDVFFLIDNYRVIADDLELSDRVNTLVTTALNYGIHLVITHDSWYSIKEQVLNKLGTKIELRMAKGADSTMKDKEAAEAIPREQPGRALALGGKHMLLGAPVADGRRMAGGDEAHGESEQDAVAATAAQIAQLWQAKGVAPAPRLPVLPGEVHFDDLEPAPTGTIAFGVGEAEMSTVGMNLVEGPHLYIVGSNHSGRSTVLRTALAAIAQTFTPDQARVVLMDPGFELSEAIDPAYRAAYAGSPAEVGELATNLAARLAQRRPPADLPAEALARWRFPGERVFLVIDDMNLLTATGMGGSAQSVLTPLVSVVERGRQIGLHVIAATSVHNWATNGTMNKLIQAMGTAGSGVLILDGPPEKIVDGIKAAPRAPGRGELVYRRAGRQLMQVALPPGYDPAAADRAQVSW</sequence>